<name>A0ACC0C8C8_CATRO</name>
<proteinExistence type="predicted"/>
<evidence type="ECO:0000313" key="1">
    <source>
        <dbReference type="EMBL" id="KAI5681199.1"/>
    </source>
</evidence>
<accession>A0ACC0C8C8</accession>
<gene>
    <name evidence="1" type="ORF">M9H77_02426</name>
</gene>
<dbReference type="Proteomes" id="UP001060085">
    <property type="component" value="Linkage Group LG01"/>
</dbReference>
<protein>
    <submittedName>
        <fullName evidence="1">Uncharacterized protein</fullName>
    </submittedName>
</protein>
<organism evidence="1 2">
    <name type="scientific">Catharanthus roseus</name>
    <name type="common">Madagascar periwinkle</name>
    <name type="synonym">Vinca rosea</name>
    <dbReference type="NCBI Taxonomy" id="4058"/>
    <lineage>
        <taxon>Eukaryota</taxon>
        <taxon>Viridiplantae</taxon>
        <taxon>Streptophyta</taxon>
        <taxon>Embryophyta</taxon>
        <taxon>Tracheophyta</taxon>
        <taxon>Spermatophyta</taxon>
        <taxon>Magnoliopsida</taxon>
        <taxon>eudicotyledons</taxon>
        <taxon>Gunneridae</taxon>
        <taxon>Pentapetalae</taxon>
        <taxon>asterids</taxon>
        <taxon>lamiids</taxon>
        <taxon>Gentianales</taxon>
        <taxon>Apocynaceae</taxon>
        <taxon>Rauvolfioideae</taxon>
        <taxon>Vinceae</taxon>
        <taxon>Catharanthinae</taxon>
        <taxon>Catharanthus</taxon>
    </lineage>
</organism>
<comment type="caution">
    <text evidence="1">The sequence shown here is derived from an EMBL/GenBank/DDBJ whole genome shotgun (WGS) entry which is preliminary data.</text>
</comment>
<dbReference type="EMBL" id="CM044701">
    <property type="protein sequence ID" value="KAI5681199.1"/>
    <property type="molecule type" value="Genomic_DNA"/>
</dbReference>
<keyword evidence="2" id="KW-1185">Reference proteome</keyword>
<reference evidence="2" key="1">
    <citation type="journal article" date="2023" name="Nat. Plants">
        <title>Single-cell RNA sequencing provides a high-resolution roadmap for understanding the multicellular compartmentation of specialized metabolism.</title>
        <authorList>
            <person name="Sun S."/>
            <person name="Shen X."/>
            <person name="Li Y."/>
            <person name="Li Y."/>
            <person name="Wang S."/>
            <person name="Li R."/>
            <person name="Zhang H."/>
            <person name="Shen G."/>
            <person name="Guo B."/>
            <person name="Wei J."/>
            <person name="Xu J."/>
            <person name="St-Pierre B."/>
            <person name="Chen S."/>
            <person name="Sun C."/>
        </authorList>
    </citation>
    <scope>NUCLEOTIDE SEQUENCE [LARGE SCALE GENOMIC DNA]</scope>
</reference>
<sequence length="150" mass="17405">MDKYLDCAYAPTLNRLRRELGRVISYYPYRNHNGITTIIALPFMTFSTFWGTYLKFFEAGGLYILYYSTSSVSSTQCKWLVVILFTIAQLLDAARTPFLESRSWRLDMYTNVFTDDQPSVVAYGNWGIADENAMHNSYMLESQHVRVSFP</sequence>
<evidence type="ECO:0000313" key="2">
    <source>
        <dbReference type="Proteomes" id="UP001060085"/>
    </source>
</evidence>